<dbReference type="EMBL" id="RBLG01000002">
    <property type="protein sequence ID" value="RKS53799.1"/>
    <property type="molecule type" value="Genomic_DNA"/>
</dbReference>
<organism evidence="1 2">
    <name type="scientific">Gillisia mitskevichiae</name>
    <dbReference type="NCBI Taxonomy" id="270921"/>
    <lineage>
        <taxon>Bacteria</taxon>
        <taxon>Pseudomonadati</taxon>
        <taxon>Bacteroidota</taxon>
        <taxon>Flavobacteriia</taxon>
        <taxon>Flavobacteriales</taxon>
        <taxon>Flavobacteriaceae</taxon>
        <taxon>Gillisia</taxon>
    </lineage>
</organism>
<gene>
    <name evidence="1" type="ORF">BC962_2056</name>
</gene>
<evidence type="ECO:0000313" key="1">
    <source>
        <dbReference type="EMBL" id="RKS53799.1"/>
    </source>
</evidence>
<keyword evidence="2" id="KW-1185">Reference proteome</keyword>
<dbReference type="OrthoDB" id="9931786at2"/>
<dbReference type="Proteomes" id="UP000276282">
    <property type="component" value="Unassembled WGS sequence"/>
</dbReference>
<sequence length="179" mass="20913">MKEIYDVIKELDDIILIQPNGLTDGLVSESPHFHFVQSKVRTLKSPLWNQALINVSAKLFDLDISDIDVDSDNLYHHLRDFDFNYLNVLSKYYLNIDLDDYTYEENKLGHFISKKNEKINMDTICELISISISDNIKADTNFILAQLINILKEEWFSLYEVEPEDYNAEFLIADLNNLI</sequence>
<accession>A0A495PY51</accession>
<proteinExistence type="predicted"/>
<reference evidence="1 2" key="1">
    <citation type="submission" date="2018-10" db="EMBL/GenBank/DDBJ databases">
        <title>Genomic Encyclopedia of Archaeal and Bacterial Type Strains, Phase II (KMG-II): from individual species to whole genera.</title>
        <authorList>
            <person name="Goeker M."/>
        </authorList>
    </citation>
    <scope>NUCLEOTIDE SEQUENCE [LARGE SCALE GENOMIC DNA]</scope>
    <source>
        <strain evidence="1 2">DSM 19839</strain>
    </source>
</reference>
<dbReference type="AlphaFoldDB" id="A0A495PY51"/>
<comment type="caution">
    <text evidence="1">The sequence shown here is derived from an EMBL/GenBank/DDBJ whole genome shotgun (WGS) entry which is preliminary data.</text>
</comment>
<name>A0A495PY51_9FLAO</name>
<dbReference type="RefSeq" id="WP_121345873.1">
    <property type="nucleotide sequence ID" value="NZ_RBLG01000002.1"/>
</dbReference>
<evidence type="ECO:0000313" key="2">
    <source>
        <dbReference type="Proteomes" id="UP000276282"/>
    </source>
</evidence>
<protein>
    <submittedName>
        <fullName evidence="1">Uncharacterized protein</fullName>
    </submittedName>
</protein>